<evidence type="ECO:0000256" key="7">
    <source>
        <dbReference type="RuleBase" id="RU363032"/>
    </source>
</evidence>
<gene>
    <name evidence="9" type="ORF">F4Y42_22100</name>
</gene>
<keyword evidence="6 7" id="KW-0472">Membrane</keyword>
<evidence type="ECO:0000313" key="9">
    <source>
        <dbReference type="EMBL" id="MXY96144.1"/>
    </source>
</evidence>
<dbReference type="EMBL" id="VXRG01000188">
    <property type="protein sequence ID" value="MXY96144.1"/>
    <property type="molecule type" value="Genomic_DNA"/>
</dbReference>
<dbReference type="GO" id="GO:0005886">
    <property type="term" value="C:plasma membrane"/>
    <property type="evidence" value="ECO:0007669"/>
    <property type="project" value="UniProtKB-SubCell"/>
</dbReference>
<dbReference type="SUPFAM" id="SSF161098">
    <property type="entry name" value="MetI-like"/>
    <property type="match status" value="1"/>
</dbReference>
<feature type="domain" description="ABC transmembrane type-1" evidence="8">
    <location>
        <begin position="70"/>
        <end position="259"/>
    </location>
</feature>
<evidence type="ECO:0000256" key="3">
    <source>
        <dbReference type="ARBA" id="ARBA00022475"/>
    </source>
</evidence>
<proteinExistence type="inferred from homology"/>
<feature type="transmembrane region" description="Helical" evidence="7">
    <location>
        <begin position="105"/>
        <end position="126"/>
    </location>
</feature>
<evidence type="ECO:0000256" key="2">
    <source>
        <dbReference type="ARBA" id="ARBA00022448"/>
    </source>
</evidence>
<dbReference type="GO" id="GO:0055085">
    <property type="term" value="P:transmembrane transport"/>
    <property type="evidence" value="ECO:0007669"/>
    <property type="project" value="InterPro"/>
</dbReference>
<feature type="transmembrane region" description="Helical" evidence="7">
    <location>
        <begin position="234"/>
        <end position="259"/>
    </location>
</feature>
<feature type="transmembrane region" description="Helical" evidence="7">
    <location>
        <begin position="138"/>
        <end position="155"/>
    </location>
</feature>
<protein>
    <submittedName>
        <fullName evidence="9">Carbohydrate ABC transporter permease</fullName>
    </submittedName>
</protein>
<keyword evidence="2 7" id="KW-0813">Transport</keyword>
<accession>A0A6B0YYE8</accession>
<dbReference type="CDD" id="cd06261">
    <property type="entry name" value="TM_PBP2"/>
    <property type="match status" value="1"/>
</dbReference>
<reference evidence="9" key="1">
    <citation type="submission" date="2019-09" db="EMBL/GenBank/DDBJ databases">
        <title>Characterisation of the sponge microbiome using genome-centric metagenomics.</title>
        <authorList>
            <person name="Engelberts J.P."/>
            <person name="Robbins S.J."/>
            <person name="De Goeij J.M."/>
            <person name="Aranda M."/>
            <person name="Bell S.C."/>
            <person name="Webster N.S."/>
        </authorList>
    </citation>
    <scope>NUCLEOTIDE SEQUENCE</scope>
    <source>
        <strain evidence="9">SB0664_bin_27</strain>
    </source>
</reference>
<comment type="subcellular location">
    <subcellularLocation>
        <location evidence="1 7">Cell membrane</location>
        <topology evidence="1 7">Multi-pass membrane protein</topology>
    </subcellularLocation>
</comment>
<organism evidence="9">
    <name type="scientific">Caldilineaceae bacterium SB0664_bin_27</name>
    <dbReference type="NCBI Taxonomy" id="2605260"/>
    <lineage>
        <taxon>Bacteria</taxon>
        <taxon>Bacillati</taxon>
        <taxon>Chloroflexota</taxon>
        <taxon>Caldilineae</taxon>
        <taxon>Caldilineales</taxon>
        <taxon>Caldilineaceae</taxon>
    </lineage>
</organism>
<dbReference type="Gene3D" id="1.10.3720.10">
    <property type="entry name" value="MetI-like"/>
    <property type="match status" value="1"/>
</dbReference>
<sequence>MKLRRRETVSLQLVTALGAAALLFPFLWMISASLQTLQEVEAFPPIWIPEVPQWTNYVEAVVNYNIGRALLNSAIVTTVSVVGQLTVCSLGAYAFSRLRFPGRDAIFLLFLATMMIPHYVTIIPLYTMVWSAGLIDTYTALIFPGLFSPFGTFLLRQFFNQIPISLDEATLIDGGNHWHIYLYVIMPLSRAGLGALGIFSFLGIWNTLFWPVLVINSKELFTLPLALAMAQGQFITLIHIQMAGSVIACVPVILVFLMLQKQFISSIALSGMKQ</sequence>
<dbReference type="AlphaFoldDB" id="A0A6B0YYE8"/>
<evidence type="ECO:0000256" key="4">
    <source>
        <dbReference type="ARBA" id="ARBA00022692"/>
    </source>
</evidence>
<evidence type="ECO:0000256" key="5">
    <source>
        <dbReference type="ARBA" id="ARBA00022989"/>
    </source>
</evidence>
<evidence type="ECO:0000256" key="6">
    <source>
        <dbReference type="ARBA" id="ARBA00023136"/>
    </source>
</evidence>
<comment type="similarity">
    <text evidence="7">Belongs to the binding-protein-dependent transport system permease family.</text>
</comment>
<keyword evidence="3" id="KW-1003">Cell membrane</keyword>
<dbReference type="PROSITE" id="PS50928">
    <property type="entry name" value="ABC_TM1"/>
    <property type="match status" value="1"/>
</dbReference>
<comment type="caution">
    <text evidence="9">The sequence shown here is derived from an EMBL/GenBank/DDBJ whole genome shotgun (WGS) entry which is preliminary data.</text>
</comment>
<feature type="transmembrane region" description="Helical" evidence="7">
    <location>
        <begin position="193"/>
        <end position="214"/>
    </location>
</feature>
<dbReference type="InterPro" id="IPR000515">
    <property type="entry name" value="MetI-like"/>
</dbReference>
<dbReference type="InterPro" id="IPR035906">
    <property type="entry name" value="MetI-like_sf"/>
</dbReference>
<dbReference type="PANTHER" id="PTHR43744:SF12">
    <property type="entry name" value="ABC TRANSPORTER PERMEASE PROTEIN MG189-RELATED"/>
    <property type="match status" value="1"/>
</dbReference>
<name>A0A6B0YYE8_9CHLR</name>
<dbReference type="Pfam" id="PF00528">
    <property type="entry name" value="BPD_transp_1"/>
    <property type="match status" value="1"/>
</dbReference>
<feature type="transmembrane region" description="Helical" evidence="7">
    <location>
        <begin position="66"/>
        <end position="93"/>
    </location>
</feature>
<keyword evidence="4 7" id="KW-0812">Transmembrane</keyword>
<keyword evidence="5 7" id="KW-1133">Transmembrane helix</keyword>
<evidence type="ECO:0000259" key="8">
    <source>
        <dbReference type="PROSITE" id="PS50928"/>
    </source>
</evidence>
<evidence type="ECO:0000256" key="1">
    <source>
        <dbReference type="ARBA" id="ARBA00004651"/>
    </source>
</evidence>
<dbReference type="PANTHER" id="PTHR43744">
    <property type="entry name" value="ABC TRANSPORTER PERMEASE PROTEIN MG189-RELATED-RELATED"/>
    <property type="match status" value="1"/>
</dbReference>